<evidence type="ECO:0000313" key="1">
    <source>
        <dbReference type="EMBL" id="KAJ5502846.1"/>
    </source>
</evidence>
<accession>A0A9W9XUB2</accession>
<dbReference type="OrthoDB" id="4732550at2759"/>
<organism evidence="1 2">
    <name type="scientific">Penicillium fimorum</name>
    <dbReference type="NCBI Taxonomy" id="1882269"/>
    <lineage>
        <taxon>Eukaryota</taxon>
        <taxon>Fungi</taxon>
        <taxon>Dikarya</taxon>
        <taxon>Ascomycota</taxon>
        <taxon>Pezizomycotina</taxon>
        <taxon>Eurotiomycetes</taxon>
        <taxon>Eurotiomycetidae</taxon>
        <taxon>Eurotiales</taxon>
        <taxon>Aspergillaceae</taxon>
        <taxon>Penicillium</taxon>
    </lineage>
</organism>
<comment type="caution">
    <text evidence="1">The sequence shown here is derived from an EMBL/GenBank/DDBJ whole genome shotgun (WGS) entry which is preliminary data.</text>
</comment>
<gene>
    <name evidence="1" type="ORF">N7463_005720</name>
</gene>
<dbReference type="EMBL" id="JAPWDS010000003">
    <property type="protein sequence ID" value="KAJ5502846.1"/>
    <property type="molecule type" value="Genomic_DNA"/>
</dbReference>
<sequence length="714" mass="81597">MNQRFFSHGSDNKGHYKWILKLSEEVRFLKDKTKPLQGTPVTEKPQSRLVYRSLLSPEIPFSELNHLPEDSHVIIIKKALHGITEARLWRLYEIAPSLNDSGLTVEDPTQHTTREPNEGDYVTRHTLREFLLWQRDEEVLLKARRMKSIDIFLRSVLSVLQNLVKFFELLGRLDTLHFLRDAVLDYVASLDAPDPSTVIILGGPAVTDKLQKMTVREWDILYSYFSNIVNWTNTGVLCTGFEEIVCIERFIALGRYTNGAGDGDADTTWSHDDLSSKGPFALFHGFVAATRGFSDPSIPPSVVKNGVTTQRQSRCYLVGRMAKKDPLAPLLIQELVNRSARFIVFVLDNEKAGDFATQIISCNEEQEASWVTRKRSANVDQCLNDTPWTIEWSLQNIITDLADQKFLTQRNLTGDYFEFIIVDRPTGLNFRILDEVTDALSLLADDPAPIEVVGRFIQSCLPSDQQDQYLKAVNIKDTFSWLLKLGNLQYEGNRTRAWDVFETDPRFLSAVQKKSITLRDQRFIHKKLCEMKGIGVINVLKKFEPSLGHPVVFQGTDGHDNLYFSYHLNPNSEETLSKFEGISYQLFRLLCAFPRKIKAGHPNAVFAKGRIHVHYCAWPMAPTTRIAPFRTPEGHIYKWNSVPFDYPLSMHLWQAHVENVMNKRFPFVYFYQTTFIISATHISDAATNMKTLVLAAEKKAGNFLCQIHVNGQQT</sequence>
<evidence type="ECO:0000313" key="2">
    <source>
        <dbReference type="Proteomes" id="UP001149954"/>
    </source>
</evidence>
<protein>
    <submittedName>
        <fullName evidence="1">Uncharacterized protein</fullName>
    </submittedName>
</protein>
<dbReference type="AlphaFoldDB" id="A0A9W9XUB2"/>
<reference evidence="1" key="1">
    <citation type="submission" date="2022-12" db="EMBL/GenBank/DDBJ databases">
        <authorList>
            <person name="Petersen C."/>
        </authorList>
    </citation>
    <scope>NUCLEOTIDE SEQUENCE</scope>
    <source>
        <strain evidence="1">IBT 29495</strain>
    </source>
</reference>
<reference evidence="1" key="2">
    <citation type="journal article" date="2023" name="IMA Fungus">
        <title>Comparative genomic study of the Penicillium genus elucidates a diverse pangenome and 15 lateral gene transfer events.</title>
        <authorList>
            <person name="Petersen C."/>
            <person name="Sorensen T."/>
            <person name="Nielsen M.R."/>
            <person name="Sondergaard T.E."/>
            <person name="Sorensen J.L."/>
            <person name="Fitzpatrick D.A."/>
            <person name="Frisvad J.C."/>
            <person name="Nielsen K.L."/>
        </authorList>
    </citation>
    <scope>NUCLEOTIDE SEQUENCE</scope>
    <source>
        <strain evidence="1">IBT 29495</strain>
    </source>
</reference>
<proteinExistence type="predicted"/>
<dbReference type="Proteomes" id="UP001149954">
    <property type="component" value="Unassembled WGS sequence"/>
</dbReference>
<keyword evidence="2" id="KW-1185">Reference proteome</keyword>
<name>A0A9W9XUB2_9EURO</name>